<dbReference type="GO" id="GO:0046872">
    <property type="term" value="F:metal ion binding"/>
    <property type="evidence" value="ECO:0007669"/>
    <property type="project" value="UniProtKB-KW"/>
</dbReference>
<dbReference type="PANTHER" id="PTHR30352">
    <property type="entry name" value="PYRUVATE FORMATE-LYASE-ACTIVATING ENZYME"/>
    <property type="match status" value="1"/>
</dbReference>
<evidence type="ECO:0000256" key="6">
    <source>
        <dbReference type="PIRSR" id="PIRSR004869-50"/>
    </source>
</evidence>
<dbReference type="PIRSF" id="PIRSF004869">
    <property type="entry name" value="PflX_prd"/>
    <property type="match status" value="1"/>
</dbReference>
<dbReference type="CDD" id="cd01335">
    <property type="entry name" value="Radical_SAM"/>
    <property type="match status" value="1"/>
</dbReference>
<keyword evidence="9" id="KW-1185">Reference proteome</keyword>
<accession>A0A162SGG0</accession>
<reference evidence="8 9" key="1">
    <citation type="submission" date="2016-04" db="EMBL/GenBank/DDBJ databases">
        <title>Genome sequence of Clostridium magnum DSM 2767.</title>
        <authorList>
            <person name="Poehlein A."/>
            <person name="Uhlig R."/>
            <person name="Fischer R."/>
            <person name="Bahl H."/>
            <person name="Daniel R."/>
        </authorList>
    </citation>
    <scope>NUCLEOTIDE SEQUENCE [LARGE SCALE GENOMIC DNA]</scope>
    <source>
        <strain evidence="8 9">DSM 2767</strain>
    </source>
</reference>
<dbReference type="STRING" id="1121326.CLMAG_29780"/>
<dbReference type="Proteomes" id="UP000076603">
    <property type="component" value="Unassembled WGS sequence"/>
</dbReference>
<evidence type="ECO:0000313" key="8">
    <source>
        <dbReference type="EMBL" id="KZL91220.1"/>
    </source>
</evidence>
<dbReference type="RefSeq" id="WP_066623613.1">
    <property type="nucleotide sequence ID" value="NZ_FQXL01000027.1"/>
</dbReference>
<dbReference type="Gene3D" id="3.20.20.70">
    <property type="entry name" value="Aldolase class I"/>
    <property type="match status" value="1"/>
</dbReference>
<dbReference type="NCBIfam" id="TIGR04337">
    <property type="entry name" value="AmmeMemoSam_rS"/>
    <property type="match status" value="1"/>
</dbReference>
<feature type="binding site" evidence="6">
    <location>
        <position position="90"/>
    </location>
    <ligand>
        <name>[4Fe-4S] cluster</name>
        <dbReference type="ChEBI" id="CHEBI:49883"/>
        <note>4Fe-4S-S-AdoMet</note>
    </ligand>
</feature>
<evidence type="ECO:0000256" key="1">
    <source>
        <dbReference type="ARBA" id="ARBA00022485"/>
    </source>
</evidence>
<dbReference type="PROSITE" id="PS51918">
    <property type="entry name" value="RADICAL_SAM"/>
    <property type="match status" value="1"/>
</dbReference>
<evidence type="ECO:0000256" key="2">
    <source>
        <dbReference type="ARBA" id="ARBA00022691"/>
    </source>
</evidence>
<proteinExistence type="predicted"/>
<dbReference type="AlphaFoldDB" id="A0A162SGG0"/>
<name>A0A162SGG0_9CLOT</name>
<dbReference type="SUPFAM" id="SSF102114">
    <property type="entry name" value="Radical SAM enzymes"/>
    <property type="match status" value="1"/>
</dbReference>
<dbReference type="InterPro" id="IPR013785">
    <property type="entry name" value="Aldolase_TIM"/>
</dbReference>
<dbReference type="SFLD" id="SFLDS00029">
    <property type="entry name" value="Radical_SAM"/>
    <property type="match status" value="1"/>
</dbReference>
<comment type="caution">
    <text evidence="8">The sequence shown here is derived from an EMBL/GenBank/DDBJ whole genome shotgun (WGS) entry which is preliminary data.</text>
</comment>
<dbReference type="InterPro" id="IPR007197">
    <property type="entry name" value="rSAM"/>
</dbReference>
<sequence length="327" mass="37222">MKKEALFYTKDENGKILCKLCPQNCHIKEGGIGFCGARKVEDGILYTLNYGNISSASLDPIEKKPLYHYKPGSFILSVGSFGCNFRCGFCQNHTISQTKPQTQFLQSEELINFALKQEDNIGLAFTYNEPSIWYEYIRDVCEKSQNEDLDLVLVSNGYISEEPIQSILPFINAANIDLKAFNNKFYKDICCGDIKIVMNNIEKMHDKLHLEITTLLVEGYNDSDDEIKNLCKWISSLNPNIPLHLSRYFPSYKFDAPATSLNTMENSSNIAREYLNYVYVGNVPNITNNTHCPKCNEIVIDRSNFSTKVILKEETCPKCGYKINVVI</sequence>
<gene>
    <name evidence="8" type="primary">moaA_1</name>
    <name evidence="8" type="ORF">CLMAG_29780</name>
</gene>
<dbReference type="GO" id="GO:0051539">
    <property type="term" value="F:4 iron, 4 sulfur cluster binding"/>
    <property type="evidence" value="ECO:0007669"/>
    <property type="project" value="UniProtKB-KW"/>
</dbReference>
<dbReference type="OrthoDB" id="9778883at2"/>
<keyword evidence="5 6" id="KW-0411">Iron-sulfur</keyword>
<evidence type="ECO:0000256" key="3">
    <source>
        <dbReference type="ARBA" id="ARBA00022723"/>
    </source>
</evidence>
<evidence type="ECO:0000256" key="4">
    <source>
        <dbReference type="ARBA" id="ARBA00023004"/>
    </source>
</evidence>
<dbReference type="PANTHER" id="PTHR30352:SF5">
    <property type="entry name" value="PYRUVATE FORMATE-LYASE 1-ACTIVATING ENZYME"/>
    <property type="match status" value="1"/>
</dbReference>
<keyword evidence="1" id="KW-0004">4Fe-4S</keyword>
<feature type="binding site" evidence="6">
    <location>
        <position position="83"/>
    </location>
    <ligand>
        <name>[4Fe-4S] cluster</name>
        <dbReference type="ChEBI" id="CHEBI:49883"/>
        <note>4Fe-4S-S-AdoMet</note>
    </ligand>
</feature>
<dbReference type="GO" id="GO:0003824">
    <property type="term" value="F:catalytic activity"/>
    <property type="evidence" value="ECO:0007669"/>
    <property type="project" value="InterPro"/>
</dbReference>
<dbReference type="InterPro" id="IPR058240">
    <property type="entry name" value="rSAM_sf"/>
</dbReference>
<keyword evidence="3 6" id="KW-0479">Metal-binding</keyword>
<evidence type="ECO:0000313" key="9">
    <source>
        <dbReference type="Proteomes" id="UP000076603"/>
    </source>
</evidence>
<keyword evidence="2 6" id="KW-0949">S-adenosyl-L-methionine</keyword>
<evidence type="ECO:0000259" key="7">
    <source>
        <dbReference type="PROSITE" id="PS51918"/>
    </source>
</evidence>
<protein>
    <submittedName>
        <fullName evidence="8">Cyclic pyranopterin monophosphate synthase</fullName>
    </submittedName>
</protein>
<dbReference type="InterPro" id="IPR034457">
    <property type="entry name" value="Organic_radical-activating"/>
</dbReference>
<keyword evidence="4 6" id="KW-0408">Iron</keyword>
<dbReference type="EMBL" id="LWAE01000003">
    <property type="protein sequence ID" value="KZL91220.1"/>
    <property type="molecule type" value="Genomic_DNA"/>
</dbReference>
<dbReference type="Pfam" id="PF04055">
    <property type="entry name" value="Radical_SAM"/>
    <property type="match status" value="1"/>
</dbReference>
<feature type="domain" description="Radical SAM core" evidence="7">
    <location>
        <begin position="68"/>
        <end position="285"/>
    </location>
</feature>
<dbReference type="InterPro" id="IPR027596">
    <property type="entry name" value="AmmeMemoSam_rS"/>
</dbReference>
<dbReference type="SFLD" id="SFLDG01101">
    <property type="entry name" value="Uncharacterised_Radical_SAM_Su"/>
    <property type="match status" value="1"/>
</dbReference>
<evidence type="ECO:0000256" key="5">
    <source>
        <dbReference type="ARBA" id="ARBA00023014"/>
    </source>
</evidence>
<organism evidence="8 9">
    <name type="scientific">Clostridium magnum DSM 2767</name>
    <dbReference type="NCBI Taxonomy" id="1121326"/>
    <lineage>
        <taxon>Bacteria</taxon>
        <taxon>Bacillati</taxon>
        <taxon>Bacillota</taxon>
        <taxon>Clostridia</taxon>
        <taxon>Eubacteriales</taxon>
        <taxon>Clostridiaceae</taxon>
        <taxon>Clostridium</taxon>
    </lineage>
</organism>
<comment type="cofactor">
    <cofactor evidence="6">
        <name>[4Fe-4S] cluster</name>
        <dbReference type="ChEBI" id="CHEBI:49883"/>
    </cofactor>
    <text evidence="6">Binds 1 [4Fe-4S] cluster. The cluster is coordinated with 3 cysteines and an exchangeable S-adenosyl-L-methionine.</text>
</comment>
<dbReference type="PATRIC" id="fig|1121326.3.peg.3002"/>
<dbReference type="InterPro" id="IPR016431">
    <property type="entry name" value="Pyrv-formate_lyase-activ_prd"/>
</dbReference>
<feature type="binding site" evidence="6">
    <location>
        <position position="87"/>
    </location>
    <ligand>
        <name>[4Fe-4S] cluster</name>
        <dbReference type="ChEBI" id="CHEBI:49883"/>
        <note>4Fe-4S-S-AdoMet</note>
    </ligand>
</feature>